<comment type="subcellular location">
    <subcellularLocation>
        <location evidence="6">Cell membrane</location>
        <topology evidence="6">Peripheral membrane protein</topology>
    </subcellularLocation>
</comment>
<keyword evidence="4 6" id="KW-0862">Zinc</keyword>
<feature type="binding site" evidence="6">
    <location>
        <position position="493"/>
    </location>
    <ligand>
        <name>Zn(2+)</name>
        <dbReference type="ChEBI" id="CHEBI:29105"/>
    </ligand>
</feature>
<evidence type="ECO:0000313" key="7">
    <source>
        <dbReference type="EMBL" id="QJW92777.1"/>
    </source>
</evidence>
<accession>A0A6M5YFJ5</accession>
<evidence type="ECO:0000256" key="5">
    <source>
        <dbReference type="ARBA" id="ARBA00023136"/>
    </source>
</evidence>
<dbReference type="PANTHER" id="PTHR38344:SF1">
    <property type="entry name" value="INORGANIC CARBON TRANSPORTER SUBUNIT DABA-RELATED"/>
    <property type="match status" value="1"/>
</dbReference>
<evidence type="ECO:0000256" key="2">
    <source>
        <dbReference type="ARBA" id="ARBA00022475"/>
    </source>
</evidence>
<evidence type="ECO:0000256" key="3">
    <source>
        <dbReference type="ARBA" id="ARBA00022723"/>
    </source>
</evidence>
<dbReference type="InterPro" id="IPR018752">
    <property type="entry name" value="DabA"/>
</dbReference>
<dbReference type="HAMAP" id="MF_01871">
    <property type="entry name" value="DabA"/>
    <property type="match status" value="1"/>
</dbReference>
<organism evidence="7 8">
    <name type="scientific">Frigoriglobus tundricola</name>
    <dbReference type="NCBI Taxonomy" id="2774151"/>
    <lineage>
        <taxon>Bacteria</taxon>
        <taxon>Pseudomonadati</taxon>
        <taxon>Planctomycetota</taxon>
        <taxon>Planctomycetia</taxon>
        <taxon>Gemmatales</taxon>
        <taxon>Gemmataceae</taxon>
        <taxon>Frigoriglobus</taxon>
    </lineage>
</organism>
<dbReference type="Proteomes" id="UP000503447">
    <property type="component" value="Chromosome"/>
</dbReference>
<feature type="binding site" evidence="6">
    <location>
        <position position="491"/>
    </location>
    <ligand>
        <name>Zn(2+)</name>
        <dbReference type="ChEBI" id="CHEBI:29105"/>
    </ligand>
</feature>
<evidence type="ECO:0000313" key="8">
    <source>
        <dbReference type="Proteomes" id="UP000503447"/>
    </source>
</evidence>
<evidence type="ECO:0000256" key="4">
    <source>
        <dbReference type="ARBA" id="ARBA00022833"/>
    </source>
</evidence>
<evidence type="ECO:0000256" key="1">
    <source>
        <dbReference type="ARBA" id="ARBA00022448"/>
    </source>
</evidence>
<comment type="subunit">
    <text evidence="6">Forms a complex with DabB.</text>
</comment>
<keyword evidence="5 6" id="KW-0472">Membrane</keyword>
<comment type="cofactor">
    <cofactor evidence="6">
        <name>Zn(2+)</name>
        <dbReference type="ChEBI" id="CHEBI:29105"/>
    </cofactor>
</comment>
<dbReference type="AlphaFoldDB" id="A0A6M5YFJ5"/>
<gene>
    <name evidence="6" type="primary">dabA</name>
    <name evidence="7" type="ORF">FTUN_0274</name>
</gene>
<keyword evidence="3 6" id="KW-0479">Metal-binding</keyword>
<dbReference type="GO" id="GO:0008270">
    <property type="term" value="F:zinc ion binding"/>
    <property type="evidence" value="ECO:0007669"/>
    <property type="project" value="UniProtKB-UniRule"/>
</dbReference>
<protein>
    <recommendedName>
        <fullName evidence="6">Probable inorganic carbon transporter subunit DabA</fullName>
    </recommendedName>
</protein>
<dbReference type="PANTHER" id="PTHR38344">
    <property type="entry name" value="UPF0753 PROTEIN AQ_863"/>
    <property type="match status" value="1"/>
</dbReference>
<feature type="binding site" evidence="6">
    <location>
        <position position="694"/>
    </location>
    <ligand>
        <name>Zn(2+)</name>
        <dbReference type="ChEBI" id="CHEBI:29105"/>
    </ligand>
</feature>
<dbReference type="EMBL" id="CP053452">
    <property type="protein sequence ID" value="QJW92777.1"/>
    <property type="molecule type" value="Genomic_DNA"/>
</dbReference>
<comment type="similarity">
    <text evidence="6">Belongs to the inorganic carbon transporter (TC 9.A.2) DabA family.</text>
</comment>
<dbReference type="GO" id="GO:0005886">
    <property type="term" value="C:plasma membrane"/>
    <property type="evidence" value="ECO:0007669"/>
    <property type="project" value="UniProtKB-SubCell"/>
</dbReference>
<keyword evidence="2 6" id="KW-1003">Cell membrane</keyword>
<proteinExistence type="inferred from homology"/>
<reference evidence="8" key="1">
    <citation type="submission" date="2020-05" db="EMBL/GenBank/DDBJ databases">
        <title>Frigoriglobus tundricola gen. nov., sp. nov., a psychrotolerant cellulolytic planctomycete of the family Gemmataceae with two divergent copies of 16S rRNA gene.</title>
        <authorList>
            <person name="Kulichevskaya I.S."/>
            <person name="Ivanova A.A."/>
            <person name="Naumoff D.G."/>
            <person name="Beletsky A.V."/>
            <person name="Rijpstra W.I.C."/>
            <person name="Sinninghe Damste J.S."/>
            <person name="Mardanov A.V."/>
            <person name="Ravin N.V."/>
            <person name="Dedysh S.N."/>
        </authorList>
    </citation>
    <scope>NUCLEOTIDE SEQUENCE [LARGE SCALE GENOMIC DNA]</scope>
    <source>
        <strain evidence="8">PL17</strain>
    </source>
</reference>
<dbReference type="RefSeq" id="WP_171469113.1">
    <property type="nucleotide sequence ID" value="NZ_CP053452.2"/>
</dbReference>
<name>A0A6M5YFJ5_9BACT</name>
<dbReference type="Pfam" id="PF10070">
    <property type="entry name" value="DabA"/>
    <property type="match status" value="1"/>
</dbReference>
<keyword evidence="8" id="KW-1185">Reference proteome</keyword>
<dbReference type="KEGG" id="ftj:FTUN_0274"/>
<comment type="function">
    <text evidence="6">Part of an energy-coupled inorganic carbon pump.</text>
</comment>
<feature type="binding site" evidence="6">
    <location>
        <position position="679"/>
    </location>
    <ligand>
        <name>Zn(2+)</name>
        <dbReference type="ChEBI" id="CHEBI:29105"/>
    </ligand>
</feature>
<keyword evidence="1 6" id="KW-0813">Transport</keyword>
<sequence>MPADRSDTPDVGQDRLRHAIEHAAHLLPAQGPITVFIHHNTLHAFEHLSFDQAVRHAAEVFGCQPYLTEDRYRAALARGRIRLSELQAVLADDLGAWAAEPVGGLCSRSELRLAMLQSPVVTAPAVELNWFVAETDALKKVRPEASADARLMLIAETRRWVMRDLRGRNGATPAWARALLARFGEADIENWNEKTWEAFALESLWAVCQQGAAHAPPPPAEADPVRHRDLVLAVTGFDTDLAVNDLLVRFCAAYLDQGVAHWALPETDRGFFQSFCSLYRRGGGLPAPWLSGLSAELARLQDTGTTPLEVALLALAGLGVVEDEWDDFLSATFLALRGWAGMLRQVEERGDRVARPIRPGSLIEFVAIRLLLDRYAVADAARECLGFRGPLSTVRAHLRARLVRPAPQIEERAFPVFQLAQLFGWVPENLQRLSPSEWRSLLAEIEAFNALERRSIFHRAYERRFLAQTLDALALHASQKPAAPRFQVVTCLDEREESFRRHLEEVAPDCETFGAAGFFAVPIYYRGATDAHFVPLCPIVIVPNHWVREEPEEGLEGAHEFQQRAGWALGTLAHRVHTASRAVVLGALAALTGVVATVPLVARILFPRLTARVRVRLGRMLVRPTPRTRLRLERTEAAPGPECGRVGFTVDEMVASGERLLRDIGLTGGFARIVFVIGHGSDSLNNPHKSAYDCGACGGSPGAPNARAFAQMMNDARVRAGLVGRGIVVPAETWFVGGYHGTCDDSVTFFDLDRVPETHRAELADHRWVFEATGARNAHERSRRFMSASLTQSFAEARRHVEGRSEDLAQTRPELGHATNAICVVGRRARTRGLFFDRRAFLTSYDPTQETPDAAILARTLSAVYPVCGGINLEYFFSHVDSPGYGCGTKLPHNITALLGVMDGAASDLRTGLPWQMVEIHEPVRLLIVCETTPEVMLGVMKQDTPVGKMIDSMTRNGWVQLAVLDPDSARIRLFERGEFREYRPTATALPTATSSLDWYRGWREHLEFAEIAPAQSRSPAPAHV</sequence>
<evidence type="ECO:0000256" key="6">
    <source>
        <dbReference type="HAMAP-Rule" id="MF_01871"/>
    </source>
</evidence>